<feature type="domain" description="Helicase XPB/Ssl2 N-terminal" evidence="2">
    <location>
        <begin position="471"/>
        <end position="573"/>
    </location>
</feature>
<evidence type="ECO:0000259" key="2">
    <source>
        <dbReference type="Pfam" id="PF13625"/>
    </source>
</evidence>
<dbReference type="Pfam" id="PF13625">
    <property type="entry name" value="Helicase_C_3"/>
    <property type="match status" value="1"/>
</dbReference>
<evidence type="ECO:0000313" key="4">
    <source>
        <dbReference type="Proteomes" id="UP000216300"/>
    </source>
</evidence>
<dbReference type="OrthoDB" id="3415124at2"/>
<proteinExistence type="predicted"/>
<organism evidence="3 4">
    <name type="scientific">Parenemella sanctibonifatiensis</name>
    <dbReference type="NCBI Taxonomy" id="2016505"/>
    <lineage>
        <taxon>Bacteria</taxon>
        <taxon>Bacillati</taxon>
        <taxon>Actinomycetota</taxon>
        <taxon>Actinomycetes</taxon>
        <taxon>Propionibacteriales</taxon>
        <taxon>Propionibacteriaceae</taxon>
        <taxon>Parenemella</taxon>
    </lineage>
</organism>
<dbReference type="InterPro" id="IPR032830">
    <property type="entry name" value="XPB/Ssl2_N"/>
</dbReference>
<dbReference type="Proteomes" id="UP000216300">
    <property type="component" value="Unassembled WGS sequence"/>
</dbReference>
<gene>
    <name evidence="3" type="ORF">CGZ91_02935</name>
</gene>
<name>A0A255EMM6_9ACTN</name>
<dbReference type="AlphaFoldDB" id="A0A255EMM6"/>
<evidence type="ECO:0000313" key="3">
    <source>
        <dbReference type="EMBL" id="OYN92460.1"/>
    </source>
</evidence>
<comment type="caution">
    <text evidence="3">The sequence shown here is derived from an EMBL/GenBank/DDBJ whole genome shotgun (WGS) entry which is preliminary data.</text>
</comment>
<reference evidence="3 4" key="1">
    <citation type="submission" date="2017-07" db="EMBL/GenBank/DDBJ databases">
        <title>Draft whole genome sequences of clinical Proprionibacteriaceae strains.</title>
        <authorList>
            <person name="Bernier A.-M."/>
            <person name="Bernard K."/>
            <person name="Domingo M.-C."/>
        </authorList>
    </citation>
    <scope>NUCLEOTIDE SEQUENCE [LARGE SCALE GENOMIC DNA]</scope>
    <source>
        <strain evidence="3 4">NML 150081</strain>
    </source>
</reference>
<protein>
    <recommendedName>
        <fullName evidence="2">Helicase XPB/Ssl2 N-terminal domain-containing protein</fullName>
    </recommendedName>
</protein>
<keyword evidence="4" id="KW-1185">Reference proteome</keyword>
<feature type="region of interest" description="Disordered" evidence="1">
    <location>
        <begin position="618"/>
        <end position="641"/>
    </location>
</feature>
<evidence type="ECO:0000256" key="1">
    <source>
        <dbReference type="SAM" id="MobiDB-lite"/>
    </source>
</evidence>
<accession>A0A255EMM6</accession>
<dbReference type="EMBL" id="NMVJ01000001">
    <property type="protein sequence ID" value="OYN92460.1"/>
    <property type="molecule type" value="Genomic_DNA"/>
</dbReference>
<sequence>MSTTPARSLAEDLRRWPTERLATLLQHRRDLATPAPQDIVELATRATTAASVTAALAALDRWQQQVAEAIAAQPDHSTSEQVAELIEGPAEAVADTLLALNDRALIWGSPQGWLVPHTVRRAFGAHPGGLAPVSPDPLTPDAISRAQQQAAAALAKATDTPPDQAAEKVEAVLAQLTWSHPVGGLRSATDPHQESTSPARALLAAGLLLPTGPDTVALRREVALLRRTPRRLRQVPVPAQPPELTPEVDRADRATQAGVGSAIALAQLVERLLEAISDIQPGLVRTGGIAKRDLDLLNRQLGLSRGGPPAVLLVELADAAGLIAVDGGRVLPTAAADQWRGLGPLERWRRLIAAWLDSPRWLTGAERPLAPEAAHGWAPDVRRGILTLATQLPEGAKVDPEQWDAWLAWHHPTWDGLAEESGTLLQTWLAQADVLGLVALGRRTGLVDVTADGAEVPAAIADLFPEPGTTFWLQADLTAVAPAPLTPGVRQRLRMLTQVESTGAGEVFRFDRGSVGRALQQGWAAPDITTWLGQHSTTGVPQPLTYLIAETGRQHGNLRMGTTETYLRTDDPVRARLIAGLELPGLRQIADTVLVSDMPADELARALAEHGHHVAAEDSAGSLLLPSEPRAPRRTPARPAALPEPNFAQLADRLSHHQSVAESLRELEKAALRRAPVRVTWVDRQGHRSTATAFVRRVVEGRAELTIDGARVEVPLASVVSAAVGP</sequence>
<dbReference type="RefSeq" id="WP_094452427.1">
    <property type="nucleotide sequence ID" value="NZ_NMVJ01000001.1"/>
</dbReference>